<comment type="caution">
    <text evidence="1">The sequence shown here is derived from an EMBL/GenBank/DDBJ whole genome shotgun (WGS) entry which is preliminary data.</text>
</comment>
<organism evidence="1 2">
    <name type="scientific">Coemansia thaxteri</name>
    <dbReference type="NCBI Taxonomy" id="2663907"/>
    <lineage>
        <taxon>Eukaryota</taxon>
        <taxon>Fungi</taxon>
        <taxon>Fungi incertae sedis</taxon>
        <taxon>Zoopagomycota</taxon>
        <taxon>Kickxellomycotina</taxon>
        <taxon>Kickxellomycetes</taxon>
        <taxon>Kickxellales</taxon>
        <taxon>Kickxellaceae</taxon>
        <taxon>Coemansia</taxon>
    </lineage>
</organism>
<evidence type="ECO:0000313" key="1">
    <source>
        <dbReference type="EMBL" id="KAJ2001024.1"/>
    </source>
</evidence>
<keyword evidence="2" id="KW-1185">Reference proteome</keyword>
<protein>
    <submittedName>
        <fullName evidence="1">Uncharacterized protein</fullName>
    </submittedName>
</protein>
<accession>A0A9W8EI95</accession>
<name>A0A9W8EI95_9FUNG</name>
<proteinExistence type="predicted"/>
<dbReference type="OrthoDB" id="5582985at2759"/>
<sequence>MVGVFDPVTGSGSFTSGAGAIDAGGNSFVHVDQDTRVHGLGIVGLNENSVTNQQGGPAIEANGAVVVV</sequence>
<dbReference type="Proteomes" id="UP001150907">
    <property type="component" value="Unassembled WGS sequence"/>
</dbReference>
<evidence type="ECO:0000313" key="2">
    <source>
        <dbReference type="Proteomes" id="UP001150907"/>
    </source>
</evidence>
<dbReference type="AlphaFoldDB" id="A0A9W8EI95"/>
<dbReference type="EMBL" id="JANBQF010000456">
    <property type="protein sequence ID" value="KAJ2001024.1"/>
    <property type="molecule type" value="Genomic_DNA"/>
</dbReference>
<reference evidence="1" key="1">
    <citation type="submission" date="2022-07" db="EMBL/GenBank/DDBJ databases">
        <title>Phylogenomic reconstructions and comparative analyses of Kickxellomycotina fungi.</title>
        <authorList>
            <person name="Reynolds N.K."/>
            <person name="Stajich J.E."/>
            <person name="Barry K."/>
            <person name="Grigoriev I.V."/>
            <person name="Crous P."/>
            <person name="Smith M.E."/>
        </authorList>
    </citation>
    <scope>NUCLEOTIDE SEQUENCE</scope>
    <source>
        <strain evidence="1">IMI 214461</strain>
    </source>
</reference>
<gene>
    <name evidence="1" type="ORF">H4R26_004344</name>
</gene>